<protein>
    <recommendedName>
        <fullName evidence="1">Spore protein YkvP/CgeB glycosyl transferase-like domain-containing protein</fullName>
    </recommendedName>
</protein>
<name>A0A178M619_9PROT</name>
<dbReference type="AlphaFoldDB" id="A0A178M619"/>
<dbReference type="InterPro" id="IPR055259">
    <property type="entry name" value="YkvP/CgeB_Glyco_trans-like"/>
</dbReference>
<keyword evidence="3" id="KW-1185">Reference proteome</keyword>
<evidence type="ECO:0000313" key="2">
    <source>
        <dbReference type="EMBL" id="OAN43983.1"/>
    </source>
</evidence>
<proteinExistence type="predicted"/>
<gene>
    <name evidence="2" type="ORF">A6A04_08865</name>
</gene>
<dbReference type="STRING" id="1285242.A6A04_08865"/>
<feature type="domain" description="Spore protein YkvP/CgeB glycosyl transferase-like" evidence="1">
    <location>
        <begin position="218"/>
        <end position="349"/>
    </location>
</feature>
<evidence type="ECO:0000259" key="1">
    <source>
        <dbReference type="Pfam" id="PF13524"/>
    </source>
</evidence>
<dbReference type="EMBL" id="LWQT01000120">
    <property type="protein sequence ID" value="OAN43983.1"/>
    <property type="molecule type" value="Genomic_DNA"/>
</dbReference>
<evidence type="ECO:0000313" key="3">
    <source>
        <dbReference type="Proteomes" id="UP000078428"/>
    </source>
</evidence>
<sequence>MITVPGTILLFGHVDSADTVNRFLADLTLAFHDLGRPAILTMLGNGTPPALPHEAMRHPGSFAIDVNSKIHTGDFPKLSLVVDHPVSHPRLLQTGTRTVLGLIDQGHCRASDYLRAPAAFIPHGGPNADASALEGERDIDVLFVGNILDATTALDESESVALAVGSAAARGAIDPFPSLVAALGSRQADELARLLNLATDEAQRCARLAALSSIRQSGLHVVGHVPEDVAGHLPDGCVRHGFNRSFTESLALMRRSKVVINVSQKFPEGSHERIWYGMAAGAALISNRSTFVEQDFTHGESILFYDDPRQVGDLVDQALRANHWRDVARAALPAYQAGHTWLDRAERILVAMIGRV</sequence>
<organism evidence="2 3">
    <name type="scientific">Paramagnetospirillum marisnigri</name>
    <dbReference type="NCBI Taxonomy" id="1285242"/>
    <lineage>
        <taxon>Bacteria</taxon>
        <taxon>Pseudomonadati</taxon>
        <taxon>Pseudomonadota</taxon>
        <taxon>Alphaproteobacteria</taxon>
        <taxon>Rhodospirillales</taxon>
        <taxon>Magnetospirillaceae</taxon>
        <taxon>Paramagnetospirillum</taxon>
    </lineage>
</organism>
<dbReference type="Proteomes" id="UP000078428">
    <property type="component" value="Unassembled WGS sequence"/>
</dbReference>
<reference evidence="2 3" key="1">
    <citation type="submission" date="2016-04" db="EMBL/GenBank/DDBJ databases">
        <title>Draft genome sequence of freshwater magnetotactic bacteria Magnetospirillum marisnigri SP-1 and Magnetospirillum moscoviense BB-1.</title>
        <authorList>
            <person name="Koziaeva V."/>
            <person name="Dziuba M.V."/>
            <person name="Ivanov T.M."/>
            <person name="Kuznetsov B."/>
            <person name="Grouzdev D.S."/>
        </authorList>
    </citation>
    <scope>NUCLEOTIDE SEQUENCE [LARGE SCALE GENOMIC DNA]</scope>
    <source>
        <strain evidence="2 3">SP-1</strain>
    </source>
</reference>
<accession>A0A178M619</accession>
<dbReference type="Pfam" id="PF13524">
    <property type="entry name" value="Glyco_trans_1_2"/>
    <property type="match status" value="1"/>
</dbReference>
<comment type="caution">
    <text evidence="2">The sequence shown here is derived from an EMBL/GenBank/DDBJ whole genome shotgun (WGS) entry which is preliminary data.</text>
</comment>